<dbReference type="EMBL" id="GGEC01075861">
    <property type="protein sequence ID" value="MBX56345.1"/>
    <property type="molecule type" value="Transcribed_RNA"/>
</dbReference>
<protein>
    <submittedName>
        <fullName evidence="1">Uncharacterized protein</fullName>
    </submittedName>
</protein>
<reference evidence="1" key="1">
    <citation type="submission" date="2018-02" db="EMBL/GenBank/DDBJ databases">
        <title>Rhizophora mucronata_Transcriptome.</title>
        <authorList>
            <person name="Meera S.P."/>
            <person name="Sreeshan A."/>
            <person name="Augustine A."/>
        </authorList>
    </citation>
    <scope>NUCLEOTIDE SEQUENCE</scope>
    <source>
        <tissue evidence="1">Leaf</tissue>
    </source>
</reference>
<proteinExistence type="predicted"/>
<sequence>MRTCSELLENKRRKPSMRRPLFMTIIPSLVTQGPRLGQGWRLMFFSCKTYKYQQPEPSSSHIQTHGSYIRLQ</sequence>
<dbReference type="AlphaFoldDB" id="A0A2P2PNS0"/>
<name>A0A2P2PNS0_RHIMU</name>
<organism evidence="1">
    <name type="scientific">Rhizophora mucronata</name>
    <name type="common">Asiatic mangrove</name>
    <dbReference type="NCBI Taxonomy" id="61149"/>
    <lineage>
        <taxon>Eukaryota</taxon>
        <taxon>Viridiplantae</taxon>
        <taxon>Streptophyta</taxon>
        <taxon>Embryophyta</taxon>
        <taxon>Tracheophyta</taxon>
        <taxon>Spermatophyta</taxon>
        <taxon>Magnoliopsida</taxon>
        <taxon>eudicotyledons</taxon>
        <taxon>Gunneridae</taxon>
        <taxon>Pentapetalae</taxon>
        <taxon>rosids</taxon>
        <taxon>fabids</taxon>
        <taxon>Malpighiales</taxon>
        <taxon>Rhizophoraceae</taxon>
        <taxon>Rhizophora</taxon>
    </lineage>
</organism>
<evidence type="ECO:0000313" key="1">
    <source>
        <dbReference type="EMBL" id="MBX56345.1"/>
    </source>
</evidence>
<accession>A0A2P2PNS0</accession>